<dbReference type="Pfam" id="PF23338">
    <property type="entry name" value="PTHB1_hp"/>
    <property type="match status" value="1"/>
</dbReference>
<dbReference type="InterPro" id="IPR026511">
    <property type="entry name" value="PTHB1"/>
</dbReference>
<dbReference type="Proteomes" id="UP000639338">
    <property type="component" value="Unassembled WGS sequence"/>
</dbReference>
<dbReference type="InterPro" id="IPR055364">
    <property type="entry name" value="PTHB1_CtH_dom"/>
</dbReference>
<dbReference type="OrthoDB" id="10262646at2759"/>
<dbReference type="InterPro" id="IPR055363">
    <property type="entry name" value="PTHB1_hp_dom"/>
</dbReference>
<feature type="domain" description="PTHB1 C-terminal helix bundle" evidence="4">
    <location>
        <begin position="660"/>
        <end position="736"/>
    </location>
</feature>
<protein>
    <recommendedName>
        <fullName evidence="7">Protein PTHB1</fullName>
    </recommendedName>
</protein>
<feature type="domain" description="PTHB1 hairpin" evidence="3">
    <location>
        <begin position="556"/>
        <end position="656"/>
    </location>
</feature>
<evidence type="ECO:0000313" key="6">
    <source>
        <dbReference type="Proteomes" id="UP000639338"/>
    </source>
</evidence>
<dbReference type="Pfam" id="PF14727">
    <property type="entry name" value="PHTB1_N"/>
    <property type="match status" value="1"/>
</dbReference>
<dbReference type="SUPFAM" id="SSF50978">
    <property type="entry name" value="WD40 repeat-like"/>
    <property type="match status" value="1"/>
</dbReference>
<dbReference type="GO" id="GO:0016020">
    <property type="term" value="C:membrane"/>
    <property type="evidence" value="ECO:0007669"/>
    <property type="project" value="TreeGrafter"/>
</dbReference>
<dbReference type="Pfam" id="PF23337">
    <property type="entry name" value="PTHB1_pf"/>
    <property type="match status" value="1"/>
</dbReference>
<dbReference type="PANTHER" id="PTHR20991:SF0">
    <property type="entry name" value="PROTEIN PTHB1"/>
    <property type="match status" value="1"/>
</dbReference>
<evidence type="ECO:0000313" key="5">
    <source>
        <dbReference type="EMBL" id="KAF7994408.1"/>
    </source>
</evidence>
<dbReference type="AlphaFoldDB" id="A0A834XVV7"/>
<accession>A0A834XVV7</accession>
<proteinExistence type="predicted"/>
<reference evidence="5 6" key="1">
    <citation type="submission" date="2020-08" db="EMBL/GenBank/DDBJ databases">
        <title>Aphidius gifuensis genome sequencing and assembly.</title>
        <authorList>
            <person name="Du Z."/>
        </authorList>
    </citation>
    <scope>NUCLEOTIDE SEQUENCE [LARGE SCALE GENOMIC DNA]</scope>
    <source>
        <strain evidence="5">YNYX2018</strain>
        <tissue evidence="5">Adults</tissue>
    </source>
</reference>
<feature type="domain" description="PTHB1 N-terminal" evidence="1">
    <location>
        <begin position="1"/>
        <end position="364"/>
    </location>
</feature>
<dbReference type="EMBL" id="JACMRX010000002">
    <property type="protein sequence ID" value="KAF7994408.1"/>
    <property type="molecule type" value="Genomic_DNA"/>
</dbReference>
<evidence type="ECO:0000259" key="1">
    <source>
        <dbReference type="Pfam" id="PF14727"/>
    </source>
</evidence>
<dbReference type="Pfam" id="PF23339">
    <property type="entry name" value="PTHB1_CtH"/>
    <property type="match status" value="1"/>
</dbReference>
<comment type="caution">
    <text evidence="5">The sequence shown here is derived from an EMBL/GenBank/DDBJ whole genome shotgun (WGS) entry which is preliminary data.</text>
</comment>
<dbReference type="InterPro" id="IPR028073">
    <property type="entry name" value="PHTB1_N_dom"/>
</dbReference>
<organism evidence="5 6">
    <name type="scientific">Aphidius gifuensis</name>
    <name type="common">Parasitoid wasp</name>
    <dbReference type="NCBI Taxonomy" id="684658"/>
    <lineage>
        <taxon>Eukaryota</taxon>
        <taxon>Metazoa</taxon>
        <taxon>Ecdysozoa</taxon>
        <taxon>Arthropoda</taxon>
        <taxon>Hexapoda</taxon>
        <taxon>Insecta</taxon>
        <taxon>Pterygota</taxon>
        <taxon>Neoptera</taxon>
        <taxon>Endopterygota</taxon>
        <taxon>Hymenoptera</taxon>
        <taxon>Apocrita</taxon>
        <taxon>Ichneumonoidea</taxon>
        <taxon>Braconidae</taxon>
        <taxon>Aphidiinae</taxon>
        <taxon>Aphidius</taxon>
    </lineage>
</organism>
<feature type="domain" description="PTHB1 platform" evidence="2">
    <location>
        <begin position="480"/>
        <end position="543"/>
    </location>
</feature>
<dbReference type="GO" id="GO:0060271">
    <property type="term" value="P:cilium assembly"/>
    <property type="evidence" value="ECO:0007669"/>
    <property type="project" value="TreeGrafter"/>
</dbReference>
<dbReference type="PANTHER" id="PTHR20991">
    <property type="entry name" value="PARATHYROID HORMONE-RESPONSIVE B1 GENE"/>
    <property type="match status" value="1"/>
</dbReference>
<name>A0A834XVV7_APHGI</name>
<dbReference type="InterPro" id="IPR036322">
    <property type="entry name" value="WD40_repeat_dom_sf"/>
</dbReference>
<evidence type="ECO:0000259" key="2">
    <source>
        <dbReference type="Pfam" id="PF23337"/>
    </source>
</evidence>
<dbReference type="InterPro" id="IPR055362">
    <property type="entry name" value="PTHB1_pf_dom"/>
</dbReference>
<evidence type="ECO:0000259" key="3">
    <source>
        <dbReference type="Pfam" id="PF23338"/>
    </source>
</evidence>
<evidence type="ECO:0008006" key="7">
    <source>
        <dbReference type="Google" id="ProtNLM"/>
    </source>
</evidence>
<gene>
    <name evidence="5" type="ORF">HCN44_003880</name>
</gene>
<dbReference type="GO" id="GO:0034464">
    <property type="term" value="C:BBSome"/>
    <property type="evidence" value="ECO:0007669"/>
    <property type="project" value="InterPro"/>
</dbReference>
<sequence length="756" mass="85670">MSLFRTKEWWHTECGINETFDNKSLLVVSLFGDDKKDVVIVSSHSGNLRIYSPSSEWDNETGAPTGYKTTDLVIEAHIANCIIDTKVGKFVSGSQDLRLGILTPNKLLVYSVTLTPGSTEHGDRCVLEIIYSHELSRFPVSLVSGSFGAVKGRDFFCVQCIDGTLLFYEQEAPTFTQTLKDRLLPEKIAYISNNDIFITTSPGRILECYRYQNMAEFSRKLEENKMKNEDKILEPDWIYNISENVLGIETVVLSSFEIGIIVLTEKHIYCFRDDCSNVKYVKRLDYTPMVFRAFVIEPDGKLMVLVVADTDTLLVYEGTTLKWSAQLPFTPVAIARANFQNLEGVVVILSDDGKLEACYLGAEPSLFVAPPIHRRGFDYAQAEKELIELRRLSKIAPEKDDKLTIATMESELLTTIKTSLEPINQMPIESTSEEPTIQRNICTITIELSSYILLHDVQLSIDVLQPLVAHDKYHVFSVLQFIIDEIEKKTSNAIGLRHINTNNIVTIVAGTNTNRYRVQSNDSLSITIVVQQLIARLRKKSSINIGNIIASIGQNHLQLLQNQIDTHFVSRQQVKRISKELTLLTNQLRMIEKGLLKCIRDKSIKPLESSGISVLLESTYSLMFTHLDKLEEAQLERENAAHNLQCAVKLLLFLIRPNISDDKYSILESAIGFEPQLRDDVDWEEVADVALFTLLRVTSKKPESEPSTRQLSWNKLETIRDLAKLKKRLVHAIERLNKPTDTVQEDVVDENPSPRQ</sequence>
<keyword evidence="6" id="KW-1185">Reference proteome</keyword>
<evidence type="ECO:0000259" key="4">
    <source>
        <dbReference type="Pfam" id="PF23339"/>
    </source>
</evidence>